<dbReference type="EMBL" id="HBHX01064222">
    <property type="protein sequence ID" value="CAE0144860.1"/>
    <property type="molecule type" value="Transcribed_RNA"/>
</dbReference>
<protein>
    <submittedName>
        <fullName evidence="2">Uncharacterized protein</fullName>
    </submittedName>
</protein>
<sequence length="202" mass="21161">MAKSGPGHRSNHKKMAEGRKVVPLHLVMSAAFRWADSSPLVVSTPSLQDGINITSRSLLTPLEYVKAPTSRRTLGAAYGKTQSLLRRIVDVNSTHQKLAAAPSPNVPVIGAYLLTSGSGLATLLPGAELLVVGGCGCLLFGCPGMSSQPELYFVILLAVLGLAARREAAKPPVAKAPKKRSSKSKSKARAEPTGEPKSGCCH</sequence>
<gene>
    <name evidence="2" type="ORF">HERI1096_LOCUS35547</name>
</gene>
<evidence type="ECO:0000256" key="1">
    <source>
        <dbReference type="SAM" id="MobiDB-lite"/>
    </source>
</evidence>
<dbReference type="AlphaFoldDB" id="A0A7S3FGH5"/>
<evidence type="ECO:0000313" key="2">
    <source>
        <dbReference type="EMBL" id="CAE0144860.1"/>
    </source>
</evidence>
<name>A0A7S3FGH5_9EUKA</name>
<proteinExistence type="predicted"/>
<reference evidence="2" key="1">
    <citation type="submission" date="2021-01" db="EMBL/GenBank/DDBJ databases">
        <authorList>
            <person name="Corre E."/>
            <person name="Pelletier E."/>
            <person name="Niang G."/>
            <person name="Scheremetjew M."/>
            <person name="Finn R."/>
            <person name="Kale V."/>
            <person name="Holt S."/>
            <person name="Cochrane G."/>
            <person name="Meng A."/>
            <person name="Brown T."/>
            <person name="Cohen L."/>
        </authorList>
    </citation>
    <scope>NUCLEOTIDE SEQUENCE</scope>
    <source>
        <strain evidence="2">CCMP281</strain>
    </source>
</reference>
<feature type="region of interest" description="Disordered" evidence="1">
    <location>
        <begin position="169"/>
        <end position="202"/>
    </location>
</feature>
<accession>A0A7S3FGH5</accession>
<feature type="compositionally biased region" description="Basic residues" evidence="1">
    <location>
        <begin position="176"/>
        <end position="187"/>
    </location>
</feature>
<organism evidence="2">
    <name type="scientific">Haptolina ericina</name>
    <dbReference type="NCBI Taxonomy" id="156174"/>
    <lineage>
        <taxon>Eukaryota</taxon>
        <taxon>Haptista</taxon>
        <taxon>Haptophyta</taxon>
        <taxon>Prymnesiophyceae</taxon>
        <taxon>Prymnesiales</taxon>
        <taxon>Prymnesiaceae</taxon>
        <taxon>Haptolina</taxon>
    </lineage>
</organism>